<feature type="domain" description="DUF6351" evidence="2">
    <location>
        <begin position="48"/>
        <end position="695"/>
    </location>
</feature>
<accession>A0ABW1QS34</accession>
<evidence type="ECO:0000313" key="4">
    <source>
        <dbReference type="Proteomes" id="UP001596097"/>
    </source>
</evidence>
<reference evidence="4" key="1">
    <citation type="journal article" date="2019" name="Int. J. Syst. Evol. Microbiol.">
        <title>The Global Catalogue of Microorganisms (GCM) 10K type strain sequencing project: providing services to taxonomists for standard genome sequencing and annotation.</title>
        <authorList>
            <consortium name="The Broad Institute Genomics Platform"/>
            <consortium name="The Broad Institute Genome Sequencing Center for Infectious Disease"/>
            <person name="Wu L."/>
            <person name="Ma J."/>
        </authorList>
    </citation>
    <scope>NUCLEOTIDE SEQUENCE [LARGE SCALE GENOMIC DNA]</scope>
    <source>
        <strain evidence="4">CGMCC 4.7198</strain>
    </source>
</reference>
<dbReference type="EMBL" id="JBHSQL010000021">
    <property type="protein sequence ID" value="MFC6151617.1"/>
    <property type="molecule type" value="Genomic_DNA"/>
</dbReference>
<keyword evidence="1" id="KW-0732">Signal</keyword>
<feature type="signal peptide" evidence="1">
    <location>
        <begin position="1"/>
        <end position="32"/>
    </location>
</feature>
<dbReference type="Pfam" id="PF19878">
    <property type="entry name" value="DUF6351"/>
    <property type="match status" value="1"/>
</dbReference>
<dbReference type="InterPro" id="IPR045556">
    <property type="entry name" value="DUF6351"/>
</dbReference>
<sequence length="706" mass="74214">MGGKRAWGAVPAAGVMVAGLLVAGLATSPANGAVAAGGDRGHGRTLSLETVSNPRSDLVSGGDVLVRVSGAADDARVTVLVNGRRTHTSLVEQPDGSRLGLVTGLRNGVNLVSAHSGWRLDAQVVRNHRIEGPVLSGKQQTPFYCETEAFGLGAATQPDCSAQTTVTYQYRAGNAFKALADPTQVPADAATVTVGGRTFPYVVRVETGTIDRAVYQVAGLYDGTDPSPTASEGTWNDRLVYTFGGGCNGGYHQGASTGGVLDHMMLSQGYVVASSSLNVLDNNCSPIISAEAAMMVKEHVVETYGEPLHTIGWGGSGGAIQQYTIAETYPGIIDGIIPSIGFPDVVTTNGPNADCRLLQRFYAGAGASWTDEQKRAATGFLNLSSCLSWDVAFANRITATDSCPAVIPVEVRWNAATNPDGVRCAAMEQFANQVGRDPKTGFVRSPLDNIGQQYGLAALKAGSIDAEQFVTLNEKIGGYDPAGAVVPQRSRADLKAVKASYKYGMINTASRGLADTPIIDLRTYADVAGVPANFHTAEWSFVMRERLRKANGNADNQVIVAHLPVPALSAAAYAHALGSMDAWLTAIGRDAGRGSKSAKVVRNKPASLTDGCYLPTGQLVGTDWAAGGDACASIYKIGSNPRQVAGQSKAQDVLACAFKPIRWSDYPVTFTNDQKARLQAAFPDGVCDYTKKSRGWAAPASTWQRF</sequence>
<dbReference type="RefSeq" id="WP_205602748.1">
    <property type="nucleotide sequence ID" value="NZ_JBHSQL010000021.1"/>
</dbReference>
<dbReference type="InterPro" id="IPR029058">
    <property type="entry name" value="AB_hydrolase_fold"/>
</dbReference>
<dbReference type="Proteomes" id="UP001596097">
    <property type="component" value="Unassembled WGS sequence"/>
</dbReference>
<proteinExistence type="predicted"/>
<protein>
    <submittedName>
        <fullName evidence="3">DUF6351 family protein</fullName>
    </submittedName>
</protein>
<comment type="caution">
    <text evidence="3">The sequence shown here is derived from an EMBL/GenBank/DDBJ whole genome shotgun (WGS) entry which is preliminary data.</text>
</comment>
<name>A0ABW1QS34_9ACTN</name>
<organism evidence="3 4">
    <name type="scientific">Mumia xiangluensis</name>
    <dbReference type="NCBI Taxonomy" id="1678900"/>
    <lineage>
        <taxon>Bacteria</taxon>
        <taxon>Bacillati</taxon>
        <taxon>Actinomycetota</taxon>
        <taxon>Actinomycetes</taxon>
        <taxon>Propionibacteriales</taxon>
        <taxon>Nocardioidaceae</taxon>
        <taxon>Mumia</taxon>
    </lineage>
</organism>
<feature type="chain" id="PRO_5046635762" evidence="1">
    <location>
        <begin position="33"/>
        <end position="706"/>
    </location>
</feature>
<gene>
    <name evidence="3" type="ORF">ACFPYK_19595</name>
</gene>
<keyword evidence="4" id="KW-1185">Reference proteome</keyword>
<evidence type="ECO:0000313" key="3">
    <source>
        <dbReference type="EMBL" id="MFC6151617.1"/>
    </source>
</evidence>
<dbReference type="SUPFAM" id="SSF53474">
    <property type="entry name" value="alpha/beta-Hydrolases"/>
    <property type="match status" value="1"/>
</dbReference>
<evidence type="ECO:0000259" key="2">
    <source>
        <dbReference type="Pfam" id="PF19878"/>
    </source>
</evidence>
<evidence type="ECO:0000256" key="1">
    <source>
        <dbReference type="SAM" id="SignalP"/>
    </source>
</evidence>